<proteinExistence type="predicted"/>
<reference evidence="2" key="1">
    <citation type="submission" date="2020-08" db="EMBL/GenBank/DDBJ databases">
        <title>Genome sequencing and assembly of the red palm weevil Rhynchophorus ferrugineus.</title>
        <authorList>
            <person name="Dias G.B."/>
            <person name="Bergman C.M."/>
            <person name="Manee M."/>
        </authorList>
    </citation>
    <scope>NUCLEOTIDE SEQUENCE</scope>
    <source>
        <strain evidence="2">AA-2017</strain>
        <tissue evidence="2">Whole larva</tissue>
    </source>
</reference>
<name>A0A834II13_RHYFE</name>
<dbReference type="AlphaFoldDB" id="A0A834II13"/>
<gene>
    <name evidence="2" type="ORF">GWI33_007298</name>
</gene>
<dbReference type="Proteomes" id="UP000625711">
    <property type="component" value="Unassembled WGS sequence"/>
</dbReference>
<sequence length="209" mass="23553">MGPHVSRCHWAASSTRAQRKRDKASPRGANTIQSGPSRHQVSESWKREMVSGYGRRGTGEMVGYVVFQWMPFALVGKSAETTTTADKITSPYRKQLTFSTPPQPPGSLINQSVARQTVPSLLRPSLPPPPPHPTPNPTKFKPVVHRQHPQYLILIPDNNVANWRTNLSERYRGHNEVKSMMERGRDGREGVAGWRWRIAGVRLLRYGVN</sequence>
<accession>A0A834II13</accession>
<organism evidence="2 3">
    <name type="scientific">Rhynchophorus ferrugineus</name>
    <name type="common">Red palm weevil</name>
    <name type="synonym">Curculio ferrugineus</name>
    <dbReference type="NCBI Taxonomy" id="354439"/>
    <lineage>
        <taxon>Eukaryota</taxon>
        <taxon>Metazoa</taxon>
        <taxon>Ecdysozoa</taxon>
        <taxon>Arthropoda</taxon>
        <taxon>Hexapoda</taxon>
        <taxon>Insecta</taxon>
        <taxon>Pterygota</taxon>
        <taxon>Neoptera</taxon>
        <taxon>Endopterygota</taxon>
        <taxon>Coleoptera</taxon>
        <taxon>Polyphaga</taxon>
        <taxon>Cucujiformia</taxon>
        <taxon>Curculionidae</taxon>
        <taxon>Dryophthorinae</taxon>
        <taxon>Rhynchophorus</taxon>
    </lineage>
</organism>
<evidence type="ECO:0000313" key="2">
    <source>
        <dbReference type="EMBL" id="KAF7279412.1"/>
    </source>
</evidence>
<feature type="compositionally biased region" description="Polar residues" evidence="1">
    <location>
        <begin position="28"/>
        <end position="39"/>
    </location>
</feature>
<comment type="caution">
    <text evidence="2">The sequence shown here is derived from an EMBL/GenBank/DDBJ whole genome shotgun (WGS) entry which is preliminary data.</text>
</comment>
<dbReference type="EMBL" id="JAACXV010000364">
    <property type="protein sequence ID" value="KAF7279412.1"/>
    <property type="molecule type" value="Genomic_DNA"/>
</dbReference>
<protein>
    <submittedName>
        <fullName evidence="2">Uncharacterized protein</fullName>
    </submittedName>
</protein>
<keyword evidence="3" id="KW-1185">Reference proteome</keyword>
<evidence type="ECO:0000256" key="1">
    <source>
        <dbReference type="SAM" id="MobiDB-lite"/>
    </source>
</evidence>
<feature type="region of interest" description="Disordered" evidence="1">
    <location>
        <begin position="1"/>
        <end position="44"/>
    </location>
</feature>
<evidence type="ECO:0000313" key="3">
    <source>
        <dbReference type="Proteomes" id="UP000625711"/>
    </source>
</evidence>